<organism evidence="2 3">
    <name type="scientific">Streptococcus hyointestinalis</name>
    <dbReference type="NCBI Taxonomy" id="1337"/>
    <lineage>
        <taxon>Bacteria</taxon>
        <taxon>Bacillati</taxon>
        <taxon>Bacillota</taxon>
        <taxon>Bacilli</taxon>
        <taxon>Lactobacillales</taxon>
        <taxon>Streptococcaceae</taxon>
        <taxon>Streptococcus</taxon>
    </lineage>
</organism>
<dbReference type="OrthoDB" id="9798746at2"/>
<protein>
    <submittedName>
        <fullName evidence="2">Glycosyl transferase WciB</fullName>
    </submittedName>
</protein>
<accession>A0A380KC89</accession>
<evidence type="ECO:0000259" key="1">
    <source>
        <dbReference type="Pfam" id="PF14393"/>
    </source>
</evidence>
<dbReference type="AlphaFoldDB" id="A0A380KC89"/>
<dbReference type="GO" id="GO:0016740">
    <property type="term" value="F:transferase activity"/>
    <property type="evidence" value="ECO:0007669"/>
    <property type="project" value="UniProtKB-KW"/>
</dbReference>
<dbReference type="Proteomes" id="UP000254924">
    <property type="component" value="Unassembled WGS sequence"/>
</dbReference>
<dbReference type="Pfam" id="PF14393">
    <property type="entry name" value="DUF4422"/>
    <property type="match status" value="1"/>
</dbReference>
<proteinExistence type="predicted"/>
<evidence type="ECO:0000313" key="3">
    <source>
        <dbReference type="Proteomes" id="UP000254924"/>
    </source>
</evidence>
<feature type="domain" description="DUF4422" evidence="1">
    <location>
        <begin position="7"/>
        <end position="214"/>
    </location>
</feature>
<name>A0A380KC89_9STRE</name>
<reference evidence="2 3" key="1">
    <citation type="submission" date="2018-06" db="EMBL/GenBank/DDBJ databases">
        <authorList>
            <consortium name="Pathogen Informatics"/>
            <person name="Doyle S."/>
        </authorList>
    </citation>
    <scope>NUCLEOTIDE SEQUENCE [LARGE SCALE GENOMIC DNA]</scope>
    <source>
        <strain evidence="2 3">NCTC12224</strain>
    </source>
</reference>
<dbReference type="InterPro" id="IPR025536">
    <property type="entry name" value="DUF4422"/>
</dbReference>
<dbReference type="EMBL" id="UHFN01000007">
    <property type="protein sequence ID" value="SUN62254.1"/>
    <property type="molecule type" value="Genomic_DNA"/>
</dbReference>
<sequence>MNIANICISHKYSDILEDDSFFHVQVGAANNQTDLSIHRDDQGDNISRKNPNYCELTGLYWFWKNELPNYDVVVLNHYRRLFLNDDEEKLSYQDIEKIFQSYDVFVPYPKHYPVSITQQYQIMHESKDFDILKTILKVKYPAYDVETLWDNNNKGYLYNMFGMKADDFNQAMIFVFDILSEVEKQVDISQYSVQQARIFGFMSERLLSLYVQQNFKKIKHLPISFVDNEEKVHIFKENKGVNDFAYKCQKPFSPLVNKTLKTVMTSRSK</sequence>
<gene>
    <name evidence="2" type="primary">wciB_1</name>
    <name evidence="2" type="ORF">NCTC12224_01775</name>
</gene>
<evidence type="ECO:0000313" key="2">
    <source>
        <dbReference type="EMBL" id="SUN62254.1"/>
    </source>
</evidence>
<keyword evidence="2" id="KW-0808">Transferase</keyword>
<keyword evidence="3" id="KW-1185">Reference proteome</keyword>